<dbReference type="Proteomes" id="UP000320582">
    <property type="component" value="Unassembled WGS sequence"/>
</dbReference>
<keyword evidence="2" id="KW-1185">Reference proteome</keyword>
<dbReference type="AlphaFoldDB" id="A0A543K5Z9"/>
<evidence type="ECO:0000313" key="2">
    <source>
        <dbReference type="Proteomes" id="UP000320582"/>
    </source>
</evidence>
<reference evidence="1 2" key="1">
    <citation type="submission" date="2019-06" db="EMBL/GenBank/DDBJ databases">
        <title>Genomic Encyclopedia of Archaeal and Bacterial Type Strains, Phase II (KMG-II): from individual species to whole genera.</title>
        <authorList>
            <person name="Goeker M."/>
        </authorList>
    </citation>
    <scope>NUCLEOTIDE SEQUENCE [LARGE SCALE GENOMIC DNA]</scope>
    <source>
        <strain evidence="1 2">DSM 18423</strain>
    </source>
</reference>
<evidence type="ECO:0000313" key="1">
    <source>
        <dbReference type="EMBL" id="TQM90491.1"/>
    </source>
</evidence>
<proteinExistence type="predicted"/>
<sequence length="69" mass="7334">MSMGLNIKGALGAHAGFGTLNKAQLTGSRVVTRSSDRPIVADQDDHNAAAQLPRTGTRALRSILYPECR</sequence>
<accession>A0A543K5Z9</accession>
<comment type="caution">
    <text evidence="1">The sequence shown here is derived from an EMBL/GenBank/DDBJ whole genome shotgun (WGS) entry which is preliminary data.</text>
</comment>
<gene>
    <name evidence="1" type="ORF">BD293_3880</name>
</gene>
<organism evidence="1 2">
    <name type="scientific">Roseinatronobacter monicus</name>
    <dbReference type="NCBI Taxonomy" id="393481"/>
    <lineage>
        <taxon>Bacteria</taxon>
        <taxon>Pseudomonadati</taxon>
        <taxon>Pseudomonadota</taxon>
        <taxon>Alphaproteobacteria</taxon>
        <taxon>Rhodobacterales</taxon>
        <taxon>Paracoccaceae</taxon>
        <taxon>Roseinatronobacter</taxon>
    </lineage>
</organism>
<name>A0A543K5Z9_9RHOB</name>
<protein>
    <submittedName>
        <fullName evidence="1">Uncharacterized protein</fullName>
    </submittedName>
</protein>
<dbReference type="EMBL" id="VFPT01000002">
    <property type="protein sequence ID" value="TQM90491.1"/>
    <property type="molecule type" value="Genomic_DNA"/>
</dbReference>